<evidence type="ECO:0000313" key="2">
    <source>
        <dbReference type="EMBL" id="AQP51859.1"/>
    </source>
</evidence>
<feature type="transmembrane region" description="Helical" evidence="1">
    <location>
        <begin position="179"/>
        <end position="200"/>
    </location>
</feature>
<name>A0A1Q2D0B5_9ACTN</name>
<evidence type="ECO:0000256" key="1">
    <source>
        <dbReference type="SAM" id="Phobius"/>
    </source>
</evidence>
<dbReference type="Gene3D" id="1.10.1760.20">
    <property type="match status" value="1"/>
</dbReference>
<proteinExistence type="predicted"/>
<feature type="transmembrane region" description="Helical" evidence="1">
    <location>
        <begin position="247"/>
        <end position="265"/>
    </location>
</feature>
<dbReference type="AlphaFoldDB" id="A0A1Q2D0B5"/>
<feature type="transmembrane region" description="Helical" evidence="1">
    <location>
        <begin position="150"/>
        <end position="167"/>
    </location>
</feature>
<dbReference type="InterPro" id="IPR017196">
    <property type="entry name" value="ECF_substrate-spec_UCP037395"/>
</dbReference>
<keyword evidence="1" id="KW-0812">Transmembrane</keyword>
<dbReference type="InterPro" id="IPR024529">
    <property type="entry name" value="ECF_trnsprt_substrate-spec"/>
</dbReference>
<dbReference type="GO" id="GO:0022857">
    <property type="term" value="F:transmembrane transporter activity"/>
    <property type="evidence" value="ECO:0007669"/>
    <property type="project" value="InterPro"/>
</dbReference>
<dbReference type="Pfam" id="PF12822">
    <property type="entry name" value="ECF_trnsprt"/>
    <property type="match status" value="1"/>
</dbReference>
<gene>
    <name evidence="2" type="ORF">BW733_14520</name>
</gene>
<reference evidence="2 3" key="1">
    <citation type="journal article" date="2008" name="Int. J. Syst. Evol. Microbiol.">
        <title>Tessaracoccus flavescens sp. nov., isolated from marine sediment.</title>
        <authorList>
            <person name="Lee D.W."/>
            <person name="Lee S.D."/>
        </authorList>
    </citation>
    <scope>NUCLEOTIDE SEQUENCE [LARGE SCALE GENOMIC DNA]</scope>
    <source>
        <strain evidence="2 3">SST-39T</strain>
    </source>
</reference>
<keyword evidence="1" id="KW-0472">Membrane</keyword>
<organism evidence="2 3">
    <name type="scientific">Tessaracoccus flavescens</name>
    <dbReference type="NCBI Taxonomy" id="399497"/>
    <lineage>
        <taxon>Bacteria</taxon>
        <taxon>Bacillati</taxon>
        <taxon>Actinomycetota</taxon>
        <taxon>Actinomycetes</taxon>
        <taxon>Propionibacteriales</taxon>
        <taxon>Propionibacteriaceae</taxon>
        <taxon>Tessaracoccus</taxon>
    </lineage>
</organism>
<dbReference type="PIRSF" id="PIRSF037395">
    <property type="entry name" value="UCP037395_ABCper"/>
    <property type="match status" value="1"/>
</dbReference>
<feature type="transmembrane region" description="Helical" evidence="1">
    <location>
        <begin position="96"/>
        <end position="119"/>
    </location>
</feature>
<sequence>MPRAESLEIPDPVIGVALGWRTWLVIALSTLLGLFALGWPLIIPAVDVSPQHAEDAPFVFAALLPIILLLVIAQVAEGGLDSKALAVLGVLSAINAAIRPALGAGTAGIESVFFLLVLAGRAFGPGFGYLLGFTSLFASALLTAGIGPWLPFQMLCAGWVGLAAGLLPRRVKGRWEIVMLIVFGIVSAYVYGALMNLWFWPFISDIDANGVPGSLDYIPGAPIGENLTRFGWFTLITSTGGWDTGRAITTSLAILILGRPVLTVLRRASGMARIAAPAKTG</sequence>
<dbReference type="STRING" id="399497.BW733_14520"/>
<dbReference type="EMBL" id="CP019607">
    <property type="protein sequence ID" value="AQP51859.1"/>
    <property type="molecule type" value="Genomic_DNA"/>
</dbReference>
<dbReference type="OrthoDB" id="5185518at2"/>
<feature type="transmembrane region" description="Helical" evidence="1">
    <location>
        <begin position="20"/>
        <end position="46"/>
    </location>
</feature>
<keyword evidence="1" id="KW-1133">Transmembrane helix</keyword>
<protein>
    <submittedName>
        <fullName evidence="2">ECF transporter S component</fullName>
    </submittedName>
</protein>
<evidence type="ECO:0000313" key="3">
    <source>
        <dbReference type="Proteomes" id="UP000188235"/>
    </source>
</evidence>
<accession>A0A1Q2D0B5</accession>
<dbReference type="Proteomes" id="UP000188235">
    <property type="component" value="Chromosome"/>
</dbReference>
<dbReference type="KEGG" id="tfa:BW733_14520"/>
<dbReference type="RefSeq" id="WP_077351543.1">
    <property type="nucleotide sequence ID" value="NZ_CP019607.1"/>
</dbReference>
<feature type="transmembrane region" description="Helical" evidence="1">
    <location>
        <begin position="58"/>
        <end position="76"/>
    </location>
</feature>
<keyword evidence="3" id="KW-1185">Reference proteome</keyword>